<dbReference type="STRING" id="1219383.SAMN05421733_1083"/>
<dbReference type="Proteomes" id="UP000242501">
    <property type="component" value="Unassembled WGS sequence"/>
</dbReference>
<accession>A0A1G6I8X7</accession>
<dbReference type="InterPro" id="IPR010982">
    <property type="entry name" value="Lambda_DNA-bd_dom_sf"/>
</dbReference>
<dbReference type="InterPro" id="IPR039418">
    <property type="entry name" value="LexA-like"/>
</dbReference>
<reference evidence="6" key="1">
    <citation type="submission" date="2016-09" db="EMBL/GenBank/DDBJ databases">
        <authorList>
            <person name="Varghese N."/>
            <person name="Submissions S."/>
        </authorList>
    </citation>
    <scope>NUCLEOTIDE SEQUENCE [LARGE SCALE GENOMIC DNA]</scope>
    <source>
        <strain evidence="6">ANC 4422</strain>
    </source>
</reference>
<dbReference type="Pfam" id="PF01381">
    <property type="entry name" value="HTH_3"/>
    <property type="match status" value="1"/>
</dbReference>
<evidence type="ECO:0000256" key="1">
    <source>
        <dbReference type="ARBA" id="ARBA00023015"/>
    </source>
</evidence>
<keyword evidence="3" id="KW-0804">Transcription</keyword>
<dbReference type="SUPFAM" id="SSF47413">
    <property type="entry name" value="lambda repressor-like DNA-binding domains"/>
    <property type="match status" value="1"/>
</dbReference>
<dbReference type="SUPFAM" id="SSF51306">
    <property type="entry name" value="LexA/Signal peptidase"/>
    <property type="match status" value="1"/>
</dbReference>
<sequence>MLLHERIQQKLAEKNLKQADISRATGKSSVAVTKWVRGENIPKTDSLKAIANLLNVSEEWLLTGRDNTSTKNIESKNGWGNVQPSGRTLRIIPLLDFVQAGTFHETCYDGLNPKGESYTSYKGGNDKSVFSLTIDGESMLPEFKPGDEIVVDASLSPKPGSLVVAQEIQHGTAMNTFKKYRLLGVNEHGVDIVELVPLNPDYPTYNSTQIEISIIGVIVEHHRNIGY</sequence>
<keyword evidence="6" id="KW-1185">Reference proteome</keyword>
<dbReference type="SMART" id="SM00530">
    <property type="entry name" value="HTH_XRE"/>
    <property type="match status" value="1"/>
</dbReference>
<evidence type="ECO:0000256" key="2">
    <source>
        <dbReference type="ARBA" id="ARBA00023125"/>
    </source>
</evidence>
<evidence type="ECO:0000259" key="4">
    <source>
        <dbReference type="PROSITE" id="PS50943"/>
    </source>
</evidence>
<dbReference type="InterPro" id="IPR036286">
    <property type="entry name" value="LexA/Signal_pep-like_sf"/>
</dbReference>
<dbReference type="PROSITE" id="PS50943">
    <property type="entry name" value="HTH_CROC1"/>
    <property type="match status" value="1"/>
</dbReference>
<organism evidence="5 6">
    <name type="scientific">Acinetobacter boissieri</name>
    <dbReference type="NCBI Taxonomy" id="1219383"/>
    <lineage>
        <taxon>Bacteria</taxon>
        <taxon>Pseudomonadati</taxon>
        <taxon>Pseudomonadota</taxon>
        <taxon>Gammaproteobacteria</taxon>
        <taxon>Moraxellales</taxon>
        <taxon>Moraxellaceae</taxon>
        <taxon>Acinetobacter</taxon>
    </lineage>
</organism>
<evidence type="ECO:0000313" key="6">
    <source>
        <dbReference type="Proteomes" id="UP000242501"/>
    </source>
</evidence>
<dbReference type="RefSeq" id="WP_092748780.1">
    <property type="nucleotide sequence ID" value="NZ_FMYL01000008.1"/>
</dbReference>
<dbReference type="OrthoDB" id="9791537at2"/>
<name>A0A1G6I8X7_9GAMM</name>
<dbReference type="GO" id="GO:0003677">
    <property type="term" value="F:DNA binding"/>
    <property type="evidence" value="ECO:0007669"/>
    <property type="project" value="UniProtKB-KW"/>
</dbReference>
<dbReference type="Pfam" id="PF00717">
    <property type="entry name" value="Peptidase_S24"/>
    <property type="match status" value="1"/>
</dbReference>
<gene>
    <name evidence="5" type="ORF">SAMN05421733_1083</name>
</gene>
<dbReference type="Gene3D" id="2.10.109.10">
    <property type="entry name" value="Umud Fragment, subunit A"/>
    <property type="match status" value="1"/>
</dbReference>
<evidence type="ECO:0000313" key="5">
    <source>
        <dbReference type="EMBL" id="SDC02901.1"/>
    </source>
</evidence>
<proteinExistence type="predicted"/>
<dbReference type="CDD" id="cd06529">
    <property type="entry name" value="S24_LexA-like"/>
    <property type="match status" value="1"/>
</dbReference>
<feature type="domain" description="HTH cro/C1-type" evidence="4">
    <location>
        <begin position="7"/>
        <end position="61"/>
    </location>
</feature>
<dbReference type="CDD" id="cd00093">
    <property type="entry name" value="HTH_XRE"/>
    <property type="match status" value="1"/>
</dbReference>
<dbReference type="AlphaFoldDB" id="A0A1G6I8X7"/>
<protein>
    <submittedName>
        <fullName evidence="5">SOS-response transcriptional repressor LexA (RecA-mediated autopeptidase)</fullName>
    </submittedName>
</protein>
<dbReference type="InterPro" id="IPR001387">
    <property type="entry name" value="Cro/C1-type_HTH"/>
</dbReference>
<dbReference type="EMBL" id="FMYL01000008">
    <property type="protein sequence ID" value="SDC02901.1"/>
    <property type="molecule type" value="Genomic_DNA"/>
</dbReference>
<dbReference type="Gene3D" id="1.10.260.40">
    <property type="entry name" value="lambda repressor-like DNA-binding domains"/>
    <property type="match status" value="1"/>
</dbReference>
<evidence type="ECO:0000256" key="3">
    <source>
        <dbReference type="ARBA" id="ARBA00023163"/>
    </source>
</evidence>
<dbReference type="InterPro" id="IPR015927">
    <property type="entry name" value="Peptidase_S24_S26A/B/C"/>
</dbReference>
<dbReference type="PANTHER" id="PTHR40661">
    <property type="match status" value="1"/>
</dbReference>
<dbReference type="PANTHER" id="PTHR40661:SF3">
    <property type="entry name" value="FELS-1 PROPHAGE TRANSCRIPTIONAL REGULATOR"/>
    <property type="match status" value="1"/>
</dbReference>
<keyword evidence="1" id="KW-0805">Transcription regulation</keyword>
<keyword evidence="2" id="KW-0238">DNA-binding</keyword>